<name>A0ABR1V8T0_9PEZI</name>
<feature type="signal peptide" evidence="1">
    <location>
        <begin position="1"/>
        <end position="21"/>
    </location>
</feature>
<comment type="caution">
    <text evidence="2">The sequence shown here is derived from an EMBL/GenBank/DDBJ whole genome shotgun (WGS) entry which is preliminary data.</text>
</comment>
<accession>A0ABR1V8T0</accession>
<keyword evidence="1" id="KW-0732">Signal</keyword>
<sequence length="213" mass="21162">MPNLVNAAVCCLVAALEAGVALDLLDIEVLAVLSLPGALAAITEGNIHIGAADEGDDLVLGVDQLAASLLSARTDIERDLVVGALGPDGRLGVLLADPGLGSELRGPAQGNAERTVGARLDLHIPLGGRGYELGAALHLADFRGALERPLALAGVAEGGVDVGAAGDGDGPAAGVEEAAAQVLALVVLEVVRRELDRGEVGPGPDGPLLLVLA</sequence>
<reference evidence="2 3" key="1">
    <citation type="submission" date="2023-01" db="EMBL/GenBank/DDBJ databases">
        <title>Analysis of 21 Apiospora genomes using comparative genomics revels a genus with tremendous synthesis potential of carbohydrate active enzymes and secondary metabolites.</title>
        <authorList>
            <person name="Sorensen T."/>
        </authorList>
    </citation>
    <scope>NUCLEOTIDE SEQUENCE [LARGE SCALE GENOMIC DNA]</scope>
    <source>
        <strain evidence="2 3">CBS 114990</strain>
    </source>
</reference>
<dbReference type="EMBL" id="JAQQWN010000009">
    <property type="protein sequence ID" value="KAK8067297.1"/>
    <property type="molecule type" value="Genomic_DNA"/>
</dbReference>
<evidence type="ECO:0000313" key="3">
    <source>
        <dbReference type="Proteomes" id="UP001433268"/>
    </source>
</evidence>
<organism evidence="2 3">
    <name type="scientific">Apiospora hydei</name>
    <dbReference type="NCBI Taxonomy" id="1337664"/>
    <lineage>
        <taxon>Eukaryota</taxon>
        <taxon>Fungi</taxon>
        <taxon>Dikarya</taxon>
        <taxon>Ascomycota</taxon>
        <taxon>Pezizomycotina</taxon>
        <taxon>Sordariomycetes</taxon>
        <taxon>Xylariomycetidae</taxon>
        <taxon>Amphisphaeriales</taxon>
        <taxon>Apiosporaceae</taxon>
        <taxon>Apiospora</taxon>
    </lineage>
</organism>
<feature type="chain" id="PRO_5045869963" evidence="1">
    <location>
        <begin position="22"/>
        <end position="213"/>
    </location>
</feature>
<keyword evidence="3" id="KW-1185">Reference proteome</keyword>
<proteinExistence type="predicted"/>
<evidence type="ECO:0000313" key="2">
    <source>
        <dbReference type="EMBL" id="KAK8067297.1"/>
    </source>
</evidence>
<dbReference type="GeneID" id="92051418"/>
<protein>
    <submittedName>
        <fullName evidence="2">Uncharacterized protein</fullName>
    </submittedName>
</protein>
<evidence type="ECO:0000256" key="1">
    <source>
        <dbReference type="SAM" id="SignalP"/>
    </source>
</evidence>
<dbReference type="Proteomes" id="UP001433268">
    <property type="component" value="Unassembled WGS sequence"/>
</dbReference>
<dbReference type="RefSeq" id="XP_066664050.1">
    <property type="nucleotide sequence ID" value="XM_066818358.1"/>
</dbReference>
<gene>
    <name evidence="2" type="ORF">PG997_014044</name>
</gene>